<protein>
    <submittedName>
        <fullName evidence="1">Uncharacterized protein</fullName>
    </submittedName>
</protein>
<reference evidence="1" key="1">
    <citation type="submission" date="2019-10" db="EMBL/GenBank/DDBJ databases">
        <authorList>
            <consortium name="DOE Joint Genome Institute"/>
            <person name="Kuo A."/>
            <person name="Miyauchi S."/>
            <person name="Kiss E."/>
            <person name="Drula E."/>
            <person name="Kohler A."/>
            <person name="Sanchez-Garcia M."/>
            <person name="Andreopoulos B."/>
            <person name="Barry K.W."/>
            <person name="Bonito G."/>
            <person name="Buee M."/>
            <person name="Carver A."/>
            <person name="Chen C."/>
            <person name="Cichocki N."/>
            <person name="Clum A."/>
            <person name="Culley D."/>
            <person name="Crous P.W."/>
            <person name="Fauchery L."/>
            <person name="Girlanda M."/>
            <person name="Hayes R."/>
            <person name="Keri Z."/>
            <person name="Labutti K."/>
            <person name="Lipzen A."/>
            <person name="Lombard V."/>
            <person name="Magnuson J."/>
            <person name="Maillard F."/>
            <person name="Morin E."/>
            <person name="Murat C."/>
            <person name="Nolan M."/>
            <person name="Ohm R."/>
            <person name="Pangilinan J."/>
            <person name="Pereira M."/>
            <person name="Perotto S."/>
            <person name="Peter M."/>
            <person name="Riley R."/>
            <person name="Sitrit Y."/>
            <person name="Stielow B."/>
            <person name="Szollosi G."/>
            <person name="Zifcakova L."/>
            <person name="Stursova M."/>
            <person name="Spatafora J.W."/>
            <person name="Tedersoo L."/>
            <person name="Vaario L.-M."/>
            <person name="Yamada A."/>
            <person name="Yan M."/>
            <person name="Wang P."/>
            <person name="Xu J."/>
            <person name="Bruns T."/>
            <person name="Baldrian P."/>
            <person name="Vilgalys R."/>
            <person name="Henrissat B."/>
            <person name="Grigoriev I.V."/>
            <person name="Hibbett D."/>
            <person name="Nagy L.G."/>
            <person name="Martin F.M."/>
        </authorList>
    </citation>
    <scope>NUCLEOTIDE SEQUENCE</scope>
    <source>
        <strain evidence="1">P2</strain>
    </source>
</reference>
<dbReference type="Proteomes" id="UP000886501">
    <property type="component" value="Unassembled WGS sequence"/>
</dbReference>
<reference evidence="1" key="2">
    <citation type="journal article" date="2020" name="Nat. Commun.">
        <title>Large-scale genome sequencing of mycorrhizal fungi provides insights into the early evolution of symbiotic traits.</title>
        <authorList>
            <person name="Miyauchi S."/>
            <person name="Kiss E."/>
            <person name="Kuo A."/>
            <person name="Drula E."/>
            <person name="Kohler A."/>
            <person name="Sanchez-Garcia M."/>
            <person name="Morin E."/>
            <person name="Andreopoulos B."/>
            <person name="Barry K.W."/>
            <person name="Bonito G."/>
            <person name="Buee M."/>
            <person name="Carver A."/>
            <person name="Chen C."/>
            <person name="Cichocki N."/>
            <person name="Clum A."/>
            <person name="Culley D."/>
            <person name="Crous P.W."/>
            <person name="Fauchery L."/>
            <person name="Girlanda M."/>
            <person name="Hayes R.D."/>
            <person name="Keri Z."/>
            <person name="LaButti K."/>
            <person name="Lipzen A."/>
            <person name="Lombard V."/>
            <person name="Magnuson J."/>
            <person name="Maillard F."/>
            <person name="Murat C."/>
            <person name="Nolan M."/>
            <person name="Ohm R.A."/>
            <person name="Pangilinan J."/>
            <person name="Pereira M.F."/>
            <person name="Perotto S."/>
            <person name="Peter M."/>
            <person name="Pfister S."/>
            <person name="Riley R."/>
            <person name="Sitrit Y."/>
            <person name="Stielow J.B."/>
            <person name="Szollosi G."/>
            <person name="Zifcakova L."/>
            <person name="Stursova M."/>
            <person name="Spatafora J.W."/>
            <person name="Tedersoo L."/>
            <person name="Vaario L.M."/>
            <person name="Yamada A."/>
            <person name="Yan M."/>
            <person name="Wang P."/>
            <person name="Xu J."/>
            <person name="Bruns T."/>
            <person name="Baldrian P."/>
            <person name="Vilgalys R."/>
            <person name="Dunand C."/>
            <person name="Henrissat B."/>
            <person name="Grigoriev I.V."/>
            <person name="Hibbett D."/>
            <person name="Nagy L.G."/>
            <person name="Martin F.M."/>
        </authorList>
    </citation>
    <scope>NUCLEOTIDE SEQUENCE</scope>
    <source>
        <strain evidence="1">P2</strain>
    </source>
</reference>
<proteinExistence type="predicted"/>
<evidence type="ECO:0000313" key="2">
    <source>
        <dbReference type="Proteomes" id="UP000886501"/>
    </source>
</evidence>
<accession>A0ACB6ZKM7</accession>
<keyword evidence="2" id="KW-1185">Reference proteome</keyword>
<sequence length="246" mass="26849">MSGNFEIHRLSYYFLPAGRRMVYKPHIPGSGVLSSSPHFSIFLTSSFSEHTMDAVALINKPCLFCGKTTAMWCGRCQNAWYCSPDHLQSDWPRHRGECVAIPTPTHTTLPTGRCQTVTASALLFASGEDGPRTVGVSCAVVDGTTCPTPIVQSYFSEGQPYAVILTQGLNGEPLRYPLHIFYCPLSLSRGSPVNNAIKRITGGAQAKKPWCGSVLVMKFNGSRRQGYSDATSSDFTALSAYFLAYK</sequence>
<name>A0ACB6ZKM7_THEGA</name>
<dbReference type="EMBL" id="MU117988">
    <property type="protein sequence ID" value="KAF9650122.1"/>
    <property type="molecule type" value="Genomic_DNA"/>
</dbReference>
<gene>
    <name evidence="1" type="ORF">BDM02DRAFT_3112541</name>
</gene>
<comment type="caution">
    <text evidence="1">The sequence shown here is derived from an EMBL/GenBank/DDBJ whole genome shotgun (WGS) entry which is preliminary data.</text>
</comment>
<evidence type="ECO:0000313" key="1">
    <source>
        <dbReference type="EMBL" id="KAF9650122.1"/>
    </source>
</evidence>
<organism evidence="1 2">
    <name type="scientific">Thelephora ganbajun</name>
    <name type="common">Ganba fungus</name>
    <dbReference type="NCBI Taxonomy" id="370292"/>
    <lineage>
        <taxon>Eukaryota</taxon>
        <taxon>Fungi</taxon>
        <taxon>Dikarya</taxon>
        <taxon>Basidiomycota</taxon>
        <taxon>Agaricomycotina</taxon>
        <taxon>Agaricomycetes</taxon>
        <taxon>Thelephorales</taxon>
        <taxon>Thelephoraceae</taxon>
        <taxon>Thelephora</taxon>
    </lineage>
</organism>